<accession>A0A8S2CWB0</accession>
<dbReference type="Proteomes" id="UP000682733">
    <property type="component" value="Unassembled WGS sequence"/>
</dbReference>
<dbReference type="PANTHER" id="PTHR14819:SF25">
    <property type="entry name" value="CHROMOSOME UNDETERMINED SCAFFOLD_52, WHOLE GENOME SHOTGUN SEQUENCE"/>
    <property type="match status" value="1"/>
</dbReference>
<dbReference type="InterPro" id="IPR052986">
    <property type="entry name" value="VLIG_GTPase"/>
</dbReference>
<feature type="domain" description="VLIG-type G" evidence="2">
    <location>
        <begin position="625"/>
        <end position="719"/>
    </location>
</feature>
<dbReference type="Pfam" id="PF25683">
    <property type="entry name" value="URGCP_GTPase"/>
    <property type="match status" value="1"/>
</dbReference>
<proteinExistence type="predicted"/>
<dbReference type="Gene3D" id="3.40.50.300">
    <property type="entry name" value="P-loop containing nucleotide triphosphate hydrolases"/>
    <property type="match status" value="1"/>
</dbReference>
<evidence type="ECO:0000259" key="2">
    <source>
        <dbReference type="PROSITE" id="PS51717"/>
    </source>
</evidence>
<dbReference type="PROSITE" id="PS51717">
    <property type="entry name" value="G_VLIG"/>
    <property type="match status" value="1"/>
</dbReference>
<dbReference type="PANTHER" id="PTHR14819">
    <property type="entry name" value="GTP-BINDING"/>
    <property type="match status" value="1"/>
</dbReference>
<dbReference type="InterPro" id="IPR027417">
    <property type="entry name" value="P-loop_NTPase"/>
</dbReference>
<evidence type="ECO:0000313" key="4">
    <source>
        <dbReference type="EMBL" id="CAF3530048.1"/>
    </source>
</evidence>
<comment type="caution">
    <text evidence="3">The sequence shown here is derived from an EMBL/GenBank/DDBJ whole genome shotgun (WGS) entry which is preliminary data.</text>
</comment>
<reference evidence="3" key="1">
    <citation type="submission" date="2021-02" db="EMBL/GenBank/DDBJ databases">
        <authorList>
            <person name="Nowell W R."/>
        </authorList>
    </citation>
    <scope>NUCLEOTIDE SEQUENCE</scope>
</reference>
<organism evidence="3 5">
    <name type="scientific">Didymodactylos carnosus</name>
    <dbReference type="NCBI Taxonomy" id="1234261"/>
    <lineage>
        <taxon>Eukaryota</taxon>
        <taxon>Metazoa</taxon>
        <taxon>Spiralia</taxon>
        <taxon>Gnathifera</taxon>
        <taxon>Rotifera</taxon>
        <taxon>Eurotatoria</taxon>
        <taxon>Bdelloidea</taxon>
        <taxon>Philodinida</taxon>
        <taxon>Philodinidae</taxon>
        <taxon>Didymodactylos</taxon>
    </lineage>
</organism>
<evidence type="ECO:0000313" key="5">
    <source>
        <dbReference type="Proteomes" id="UP000677228"/>
    </source>
</evidence>
<name>A0A8S2CWB0_9BILA</name>
<feature type="compositionally biased region" description="Polar residues" evidence="1">
    <location>
        <begin position="1862"/>
        <end position="1871"/>
    </location>
</feature>
<dbReference type="SUPFAM" id="SSF52540">
    <property type="entry name" value="P-loop containing nucleoside triphosphate hydrolases"/>
    <property type="match status" value="1"/>
</dbReference>
<protein>
    <recommendedName>
        <fullName evidence="2">VLIG-type G domain-containing protein</fullName>
    </recommendedName>
</protein>
<dbReference type="EMBL" id="CAJNOK010000412">
    <property type="protein sequence ID" value="CAF0751272.1"/>
    <property type="molecule type" value="Genomic_DNA"/>
</dbReference>
<gene>
    <name evidence="3" type="ORF">OVA965_LOCUS2027</name>
    <name evidence="4" type="ORF">TMI583_LOCUS2027</name>
</gene>
<evidence type="ECO:0000313" key="3">
    <source>
        <dbReference type="EMBL" id="CAF0751272.1"/>
    </source>
</evidence>
<dbReference type="GO" id="GO:0005525">
    <property type="term" value="F:GTP binding"/>
    <property type="evidence" value="ECO:0007669"/>
    <property type="project" value="InterPro"/>
</dbReference>
<feature type="region of interest" description="Disordered" evidence="1">
    <location>
        <begin position="1860"/>
        <end position="1879"/>
    </location>
</feature>
<dbReference type="Proteomes" id="UP000677228">
    <property type="component" value="Unassembled WGS sequence"/>
</dbReference>
<evidence type="ECO:0000256" key="1">
    <source>
        <dbReference type="SAM" id="MobiDB-lite"/>
    </source>
</evidence>
<dbReference type="InterPro" id="IPR030383">
    <property type="entry name" value="G_VLIG_dom"/>
</dbReference>
<dbReference type="EMBL" id="CAJOBA010000412">
    <property type="protein sequence ID" value="CAF3530048.1"/>
    <property type="molecule type" value="Genomic_DNA"/>
</dbReference>
<sequence length="1901" mass="219350">MLGSNALDNCFTTLINEPLDAETVMKEIIQTRSLKSYVIDSLKRYHSLSDLMHILPVCADVRLDNYRGNSKHEIEQFLNIIDTITKSVLLTTTIESMPYESQRYLGNFIKKNDLPLPFAYYTWNKFNNMAEYKINFNLLAETMCSNSERYLLQTGSSSAMGLGKTSILQYIFQDKRSESLNTEGNENLRAGCIDVLFGTTIGHQKNESYVVFDVHGTLNVLNEDIITATQEHCSLQILYVTEQDIDSSFLTSTMNYSNNVRSKPTIVVVFDTDYEDRPTTGDKISDTFRRQYQTQNWPNVTWITAPIFKGSSGIGASTKFKHARRAQSVQQSFHRALGTLETKIHGQRQCTSIFAIQWYYTTVRMSSNVSPPPACCFEIENRLHDLFGGLDGETENLFIVTPISYLDSEIKQCERELQQNLDVSQTELNVKLQDLREQRQRINQISIHTAFFIELLTERSYIELLMTEIFLEKWRSKFESTLHEQLTAAKNEALRYSSKVKQLEEQRSVEVKNSNHSRMENIHNQLQIVQSEFNKRRQLMTEMESKLMNIDLTVGLFCDEIMALYDFLPNLFHTPSSSKNLIQEIAEHLVKLMYKGFAFHILRGRPLRCKSKLIQECLQYLKQTSQPPLVLTVIGEQSSAKSSLLNTTFGCNFRVSAGRCTIGMYMSVVSWKSQPIVIFDTEGLLSLEEAGSIFDNQMVTMAMLSSHLVLINHKGEFSSNLENLIGMSFYAKLQIRAPIKPKLLFVLRDQADMHASPTFFRQLAKLKENLYNDSKFLKSSIEEELEIGDNSVILLPNAFSHDVNAITNLRQCWRNETFPIEIISLRKTIFEKLMHVDQEQAPLTSTSGRSETSTVELVYTDMSHLYLKISSNLDAIDRLGPQLLQCKTLFELSIMNELQTIASEIVQTKNVAMYQEGEQLISQVLSEISTTSCIVNRTQVAEEFVRQLNLNFQRTLDQARAAFASSTERSCYPPDVKQKVERRMEPPIRCTQHLLKDEFYERLHKVLQRTRINEAQKKLMDAAQQEFDQNKAMGLDELQSRLEASFERILKEHYQDLLSSKESENQITEKILKFYNADCQSKAANITKDSIYNLLQPLNNDCYKHYFQKFINCWSELKKQANPADPNILRKFWSFFSGHGDKNVDTIWSDLKHSVEWFSNKKSDKNKKIFVNILKYLIMKIEEEVSNLISNAKSSSSNPRTVHFLFTYVENAINHEIVTNNQKYLNRHELCMDLVVIGLKILIDQAIAVEEANYESNMQKSTKEMKECKENLSKQYNAMKDSFEQGKNLANIVGKQIIDEIGHIVLRKIDSDVKQDIVRSQFINHEAIQNQAYEQSISQANGENILKYVYDINRYFMELSLKEIKTTLNAVTHNHTLNLEQLITAAIDKANETVVADSCEDTEVVKDHVHNAILDILDPQVRYDRLLFDVFPLFEVVRMPIQDSERFKKGFKQNILNYYNDIASRVMELTKNMKSEAFESCKRSISQQLGCQSRCPGCGAKCSRPEPHEKENVEQWCDPCKCPMGKCVCAHPDPILVEAHESTHHIAKAFHGGRYYKIFTPNLELCYQRWTTATVYMGDDDDAVSIFPAAKYYNEKHSAWYNDLNKQSTVGKACAEMVAPPDQRRAWMVVRHTLIKHYSKSHKMIEQKHYNTKLYPRSVVTLPEDYEPTWKDENFELQRMTMHKLKYDIRLSYCAIGQKRELLNETQQAYLSIISKQDWPSNIEQVYLDGNNMMFVIDSLRRLCLNRHGKKTEQIIGQIASAWNEKLQIPHVNLIYDSTKQVETIGTVNIQSAQPKYKTTDDMLVDLAKQNHGKNEHTIVVTADRALAAQLKNEGCQLVKPYHWFAHCVMLLTPDLIKQDPTESNTSVDTTTKTRRRHDNKKEKIHYDFDELVKRVANIDI</sequence>